<dbReference type="EC" id="2.1.1.-" evidence="6"/>
<dbReference type="InterPro" id="IPR004498">
    <property type="entry name" value="Ribosomal_PrmA_MeTrfase"/>
</dbReference>
<sequence length="295" mass="30918">MWLNVKLCADAAHVEALSEALLEQGALSLSVEDALAGTPAETPQFDEPGGPDTPLWQESRVAALFLPAEDLPGRIAAACRAAGLTDLPEFEIEEIAEQNWVQLTQAQFEPICINERLWIVPTWHVAPDPAAINLVLDPGMAFGTGSHPTTRLCLEWLSDAIHGGETVLDYGCGSGILAIAAAKLGAGAVLGVDIDDNALAAARDNATNNGITLELRHSQAPIAESFALVVANILTNPLCVLAPLLAARLAPGGRIALSGILASQAEEVIEAYAPFISLRIGATLDGWVRLEGGQC</sequence>
<dbReference type="Pfam" id="PF06325">
    <property type="entry name" value="PrmA"/>
    <property type="match status" value="1"/>
</dbReference>
<comment type="caution">
    <text evidence="6">The sequence shown here is derived from an EMBL/GenBank/DDBJ whole genome shotgun (WGS) entry which is preliminary data.</text>
</comment>
<evidence type="ECO:0000256" key="2">
    <source>
        <dbReference type="ARBA" id="ARBA00022490"/>
    </source>
</evidence>
<dbReference type="InterPro" id="IPR029063">
    <property type="entry name" value="SAM-dependent_MTases_sf"/>
</dbReference>
<keyword evidence="3 6" id="KW-0489">Methyltransferase</keyword>
<organism evidence="6">
    <name type="scientific">mine drainage metagenome</name>
    <dbReference type="NCBI Taxonomy" id="410659"/>
    <lineage>
        <taxon>unclassified sequences</taxon>
        <taxon>metagenomes</taxon>
        <taxon>ecological metagenomes</taxon>
    </lineage>
</organism>
<dbReference type="CDD" id="cd02440">
    <property type="entry name" value="AdoMet_MTases"/>
    <property type="match status" value="1"/>
</dbReference>
<dbReference type="EMBL" id="MLJW01000041">
    <property type="protein sequence ID" value="OIR06788.1"/>
    <property type="molecule type" value="Genomic_DNA"/>
</dbReference>
<proteinExistence type="inferred from homology"/>
<dbReference type="InterPro" id="IPR050078">
    <property type="entry name" value="Ribosomal_L11_MeTrfase_PrmA"/>
</dbReference>
<comment type="similarity">
    <text evidence="1">Belongs to the methyltransferase superfamily. PrmA family.</text>
</comment>
<dbReference type="GO" id="GO:0032259">
    <property type="term" value="P:methylation"/>
    <property type="evidence" value="ECO:0007669"/>
    <property type="project" value="UniProtKB-KW"/>
</dbReference>
<dbReference type="SUPFAM" id="SSF53335">
    <property type="entry name" value="S-adenosyl-L-methionine-dependent methyltransferases"/>
    <property type="match status" value="1"/>
</dbReference>
<dbReference type="GO" id="GO:0005829">
    <property type="term" value="C:cytosol"/>
    <property type="evidence" value="ECO:0007669"/>
    <property type="project" value="TreeGrafter"/>
</dbReference>
<evidence type="ECO:0000256" key="3">
    <source>
        <dbReference type="ARBA" id="ARBA00022603"/>
    </source>
</evidence>
<dbReference type="PIRSF" id="PIRSF000401">
    <property type="entry name" value="RPL11_MTase"/>
    <property type="match status" value="1"/>
</dbReference>
<dbReference type="Gene3D" id="3.40.50.150">
    <property type="entry name" value="Vaccinia Virus protein VP39"/>
    <property type="match status" value="1"/>
</dbReference>
<evidence type="ECO:0000256" key="4">
    <source>
        <dbReference type="ARBA" id="ARBA00022679"/>
    </source>
</evidence>
<dbReference type="GO" id="GO:0005840">
    <property type="term" value="C:ribosome"/>
    <property type="evidence" value="ECO:0007669"/>
    <property type="project" value="UniProtKB-KW"/>
</dbReference>
<dbReference type="AlphaFoldDB" id="A0A1J5SYW9"/>
<keyword evidence="5" id="KW-0949">S-adenosyl-L-methionine</keyword>
<evidence type="ECO:0000256" key="5">
    <source>
        <dbReference type="ARBA" id="ARBA00022691"/>
    </source>
</evidence>
<keyword evidence="6" id="KW-0687">Ribonucleoprotein</keyword>
<name>A0A1J5SYW9_9ZZZZ</name>
<gene>
    <name evidence="6" type="primary">prmA_5</name>
    <name evidence="6" type="ORF">GALL_110360</name>
</gene>
<dbReference type="GO" id="GO:0016279">
    <property type="term" value="F:protein-lysine N-methyltransferase activity"/>
    <property type="evidence" value="ECO:0007669"/>
    <property type="project" value="TreeGrafter"/>
</dbReference>
<accession>A0A1J5SYW9</accession>
<keyword evidence="6" id="KW-0689">Ribosomal protein</keyword>
<dbReference type="PANTHER" id="PTHR43648:SF1">
    <property type="entry name" value="ELECTRON TRANSFER FLAVOPROTEIN BETA SUBUNIT LYSINE METHYLTRANSFERASE"/>
    <property type="match status" value="1"/>
</dbReference>
<reference evidence="6" key="1">
    <citation type="submission" date="2016-10" db="EMBL/GenBank/DDBJ databases">
        <title>Sequence of Gallionella enrichment culture.</title>
        <authorList>
            <person name="Poehlein A."/>
            <person name="Muehling M."/>
            <person name="Daniel R."/>
        </authorList>
    </citation>
    <scope>NUCLEOTIDE SEQUENCE</scope>
</reference>
<evidence type="ECO:0000256" key="1">
    <source>
        <dbReference type="ARBA" id="ARBA00009741"/>
    </source>
</evidence>
<keyword evidence="2" id="KW-0963">Cytoplasm</keyword>
<dbReference type="NCBIfam" id="TIGR00406">
    <property type="entry name" value="prmA"/>
    <property type="match status" value="1"/>
</dbReference>
<evidence type="ECO:0000313" key="6">
    <source>
        <dbReference type="EMBL" id="OIR06788.1"/>
    </source>
</evidence>
<dbReference type="HAMAP" id="MF_00735">
    <property type="entry name" value="Methyltr_PrmA"/>
    <property type="match status" value="1"/>
</dbReference>
<protein>
    <submittedName>
        <fullName evidence="6">Ribosomal protein L11 methyltransferase</fullName>
        <ecNumber evidence="6">2.1.1.-</ecNumber>
    </submittedName>
</protein>
<keyword evidence="4 6" id="KW-0808">Transferase</keyword>
<dbReference type="PANTHER" id="PTHR43648">
    <property type="entry name" value="ELECTRON TRANSFER FLAVOPROTEIN BETA SUBUNIT LYSINE METHYLTRANSFERASE"/>
    <property type="match status" value="1"/>
</dbReference>